<comment type="similarity">
    <text evidence="1">Belongs to the short-chain dehydrogenases/reductases (SDR) family.</text>
</comment>
<accession>A0AAN6F1G1</accession>
<feature type="region of interest" description="Disordered" evidence="3">
    <location>
        <begin position="607"/>
        <end position="637"/>
    </location>
</feature>
<comment type="caution">
    <text evidence="4">The sequence shown here is derived from an EMBL/GenBank/DDBJ whole genome shotgun (WGS) entry which is preliminary data.</text>
</comment>
<keyword evidence="2" id="KW-0560">Oxidoreductase</keyword>
<evidence type="ECO:0000256" key="2">
    <source>
        <dbReference type="ARBA" id="ARBA00023002"/>
    </source>
</evidence>
<dbReference type="Gene3D" id="3.40.50.720">
    <property type="entry name" value="NAD(P)-binding Rossmann-like Domain"/>
    <property type="match status" value="2"/>
</dbReference>
<gene>
    <name evidence="4" type="ORF">HRR80_002368</name>
</gene>
<evidence type="ECO:0000256" key="1">
    <source>
        <dbReference type="ARBA" id="ARBA00006484"/>
    </source>
</evidence>
<dbReference type="PANTHER" id="PTHR43180">
    <property type="entry name" value="3-OXOACYL-(ACYL-CARRIER-PROTEIN) REDUCTASE (AFU_ORTHOLOGUE AFUA_6G11210)"/>
    <property type="match status" value="1"/>
</dbReference>
<dbReference type="InterPro" id="IPR036291">
    <property type="entry name" value="NAD(P)-bd_dom_sf"/>
</dbReference>
<proteinExistence type="inferred from homology"/>
<reference evidence="4" key="1">
    <citation type="submission" date="2023-01" db="EMBL/GenBank/DDBJ databases">
        <title>Exophiala dermititidis isolated from Cystic Fibrosis Patient.</title>
        <authorList>
            <person name="Kurbessoian T."/>
            <person name="Crocker A."/>
            <person name="Murante D."/>
            <person name="Hogan D.A."/>
            <person name="Stajich J.E."/>
        </authorList>
    </citation>
    <scope>NUCLEOTIDE SEQUENCE</scope>
    <source>
        <strain evidence="4">Ex8</strain>
    </source>
</reference>
<dbReference type="SUPFAM" id="SSF51735">
    <property type="entry name" value="NAD(P)-binding Rossmann-fold domains"/>
    <property type="match status" value="1"/>
</dbReference>
<name>A0AAN6F1G1_EXODE</name>
<feature type="compositionally biased region" description="Polar residues" evidence="3">
    <location>
        <begin position="85"/>
        <end position="96"/>
    </location>
</feature>
<protein>
    <submittedName>
        <fullName evidence="4">Uncharacterized protein</fullName>
    </submittedName>
</protein>
<feature type="compositionally biased region" description="Low complexity" evidence="3">
    <location>
        <begin position="142"/>
        <end position="164"/>
    </location>
</feature>
<dbReference type="Proteomes" id="UP001161757">
    <property type="component" value="Unassembled WGS sequence"/>
</dbReference>
<organism evidence="4 5">
    <name type="scientific">Exophiala dermatitidis</name>
    <name type="common">Black yeast-like fungus</name>
    <name type="synonym">Wangiella dermatitidis</name>
    <dbReference type="NCBI Taxonomy" id="5970"/>
    <lineage>
        <taxon>Eukaryota</taxon>
        <taxon>Fungi</taxon>
        <taxon>Dikarya</taxon>
        <taxon>Ascomycota</taxon>
        <taxon>Pezizomycotina</taxon>
        <taxon>Eurotiomycetes</taxon>
        <taxon>Chaetothyriomycetidae</taxon>
        <taxon>Chaetothyriales</taxon>
        <taxon>Herpotrichiellaceae</taxon>
        <taxon>Exophiala</taxon>
    </lineage>
</organism>
<feature type="region of interest" description="Disordered" evidence="3">
    <location>
        <begin position="1"/>
        <end position="290"/>
    </location>
</feature>
<feature type="compositionally biased region" description="Basic and acidic residues" evidence="3">
    <location>
        <begin position="628"/>
        <end position="637"/>
    </location>
</feature>
<evidence type="ECO:0000313" key="5">
    <source>
        <dbReference type="Proteomes" id="UP001161757"/>
    </source>
</evidence>
<evidence type="ECO:0000256" key="3">
    <source>
        <dbReference type="SAM" id="MobiDB-lite"/>
    </source>
</evidence>
<feature type="compositionally biased region" description="Low complexity" evidence="3">
    <location>
        <begin position="274"/>
        <end position="287"/>
    </location>
</feature>
<feature type="compositionally biased region" description="Low complexity" evidence="3">
    <location>
        <begin position="221"/>
        <end position="265"/>
    </location>
</feature>
<evidence type="ECO:0000313" key="4">
    <source>
        <dbReference type="EMBL" id="KAJ8993865.1"/>
    </source>
</evidence>
<feature type="compositionally biased region" description="Polar residues" evidence="3">
    <location>
        <begin position="38"/>
        <end position="72"/>
    </location>
</feature>
<sequence length="718" mass="75508">MKDTLRKKPAKASADGEVQNPSQLESSESASSNPWAGETTSTAVNNNEAISRQTSKASQNSGNVSRRTSQSTVPPPVTEAKSPSLGPSNGQSQRQSLDVPGEATLAAKPTRRRKTITKTPHTFELEADLNPPKVPEQPPISTTTATATATATTAEPPLLKQESPVVKKKKKRLSQPPPPEGGLVEPASSSSNNTVPTPPPQRSASASTSPSAPPPQGDTNSSTIESSSPSTPVQTTPSRAHPATLSPSTSTSAPTNPFTTATTATQRPKKSKPKSSSESPSSPTKPTAAVAIVPPSNPCRFTPPPLSASNFQGKVIVLTNGTSLTSQSLIRAFHSAGSRVIFGDSQHQAEQARRLISSLGPPHVVHFNKCDMTKYSDILELFQLATTMYGRVDHAVFGVGDDGGQACSVAQGEKGWFDQEGGSRSGNSGGSNSSKGGGIYNKSARAAALAEVETEPPSGTDIGDIITASVRFARIALAYLRYSPRPRRKTEQKDTESNDRSLTFVTSVAAFKDLPSLPIYQVAQHAILGLVRSLRATVDPDPERGDGVRVNAVVTNVMVPRAIEQSDGGRMSVQLPIDRPDDVARVIGGVVAAGATTSDTVNTVISATGSTSHEDEDGDNTRAGVGGEGKEGEEDRSPIWYEKGYERGVRDRHLHGRVIYSVGLDCWDIQEGLDMSEPVWMGTRPSEALASSLDGLPSVTRPGTGADGQGANWILDLA</sequence>
<feature type="region of interest" description="Disordered" evidence="3">
    <location>
        <begin position="417"/>
        <end position="437"/>
    </location>
</feature>
<dbReference type="PANTHER" id="PTHR43180:SF33">
    <property type="entry name" value="15-HYDROXYPROSTAGLANDIN DEHYDROGENASE [NAD(+)]-LIKE"/>
    <property type="match status" value="1"/>
</dbReference>
<feature type="compositionally biased region" description="Low complexity" evidence="3">
    <location>
        <begin position="22"/>
        <end position="32"/>
    </location>
</feature>
<dbReference type="AlphaFoldDB" id="A0AAN6F1G1"/>
<dbReference type="GO" id="GO:0016491">
    <property type="term" value="F:oxidoreductase activity"/>
    <property type="evidence" value="ECO:0007669"/>
    <property type="project" value="UniProtKB-KW"/>
</dbReference>
<feature type="compositionally biased region" description="Gly residues" evidence="3">
    <location>
        <begin position="423"/>
        <end position="437"/>
    </location>
</feature>
<dbReference type="EMBL" id="JAJGCB010000003">
    <property type="protein sequence ID" value="KAJ8993865.1"/>
    <property type="molecule type" value="Genomic_DNA"/>
</dbReference>